<dbReference type="CDD" id="cd06261">
    <property type="entry name" value="TM_PBP2"/>
    <property type="match status" value="1"/>
</dbReference>
<dbReference type="Gene3D" id="3.40.190.120">
    <property type="entry name" value="Osmoprotection protein (prox), domain 2"/>
    <property type="match status" value="1"/>
</dbReference>
<evidence type="ECO:0000256" key="6">
    <source>
        <dbReference type="ARBA" id="ARBA00035642"/>
    </source>
</evidence>
<dbReference type="SUPFAM" id="SSF161098">
    <property type="entry name" value="MetI-like"/>
    <property type="match status" value="1"/>
</dbReference>
<keyword evidence="3 8" id="KW-0812">Transmembrane</keyword>
<keyword evidence="4 8" id="KW-1133">Transmembrane helix</keyword>
<evidence type="ECO:0000256" key="7">
    <source>
        <dbReference type="ARBA" id="ARBA00035652"/>
    </source>
</evidence>
<keyword evidence="11" id="KW-1185">Reference proteome</keyword>
<evidence type="ECO:0000313" key="10">
    <source>
        <dbReference type="EMBL" id="GAX59911.1"/>
    </source>
</evidence>
<dbReference type="PANTHER" id="PTHR30177">
    <property type="entry name" value="GLYCINE BETAINE/L-PROLINE TRANSPORT SYSTEM PERMEASE PROTEIN PROW"/>
    <property type="match status" value="1"/>
</dbReference>
<feature type="domain" description="ABC transmembrane type-1" evidence="9">
    <location>
        <begin position="308"/>
        <end position="491"/>
    </location>
</feature>
<dbReference type="SUPFAM" id="SSF53850">
    <property type="entry name" value="Periplasmic binding protein-like II"/>
    <property type="match status" value="1"/>
</dbReference>
<proteinExistence type="inferred from homology"/>
<dbReference type="GO" id="GO:0031460">
    <property type="term" value="P:glycine betaine transport"/>
    <property type="evidence" value="ECO:0007669"/>
    <property type="project" value="TreeGrafter"/>
</dbReference>
<dbReference type="FunFam" id="1.10.3720.10:FF:000001">
    <property type="entry name" value="Glycine betaine ABC transporter, permease"/>
    <property type="match status" value="1"/>
</dbReference>
<dbReference type="InterPro" id="IPR007210">
    <property type="entry name" value="ABC_Gly_betaine_transp_sub-bd"/>
</dbReference>
<accession>A0A286TVP6</accession>
<dbReference type="PROSITE" id="PS50928">
    <property type="entry name" value="ABC_TM1"/>
    <property type="match status" value="1"/>
</dbReference>
<dbReference type="PANTHER" id="PTHR30177:SF4">
    <property type="entry name" value="OSMOPROTECTANT IMPORT PERMEASE PROTEIN OSMW"/>
    <property type="match status" value="1"/>
</dbReference>
<dbReference type="InterPro" id="IPR041894">
    <property type="entry name" value="PBP2_ProX-like"/>
</dbReference>
<comment type="subcellular location">
    <subcellularLocation>
        <location evidence="1 8">Cell membrane</location>
        <topology evidence="1 8">Multi-pass membrane protein</topology>
    </subcellularLocation>
</comment>
<comment type="similarity">
    <text evidence="8">Belongs to the binding-protein-dependent transport system permease family.</text>
</comment>
<dbReference type="AlphaFoldDB" id="A0A286TVP6"/>
<dbReference type="Gene3D" id="3.40.190.10">
    <property type="entry name" value="Periplasmic binding protein-like II"/>
    <property type="match status" value="1"/>
</dbReference>
<feature type="transmembrane region" description="Helical" evidence="8">
    <location>
        <begin position="312"/>
        <end position="331"/>
    </location>
</feature>
<organism evidence="10 11">
    <name type="scientific">Candidatus Scalindua japonica</name>
    <dbReference type="NCBI Taxonomy" id="1284222"/>
    <lineage>
        <taxon>Bacteria</taxon>
        <taxon>Pseudomonadati</taxon>
        <taxon>Planctomycetota</taxon>
        <taxon>Candidatus Brocadiia</taxon>
        <taxon>Candidatus Brocadiales</taxon>
        <taxon>Candidatus Scalinduaceae</taxon>
        <taxon>Candidatus Scalindua</taxon>
    </lineage>
</organism>
<evidence type="ECO:0000256" key="3">
    <source>
        <dbReference type="ARBA" id="ARBA00022692"/>
    </source>
</evidence>
<dbReference type="InterPro" id="IPR035906">
    <property type="entry name" value="MetI-like_sf"/>
</dbReference>
<comment type="similarity">
    <text evidence="6">In the C-terminal section; belongs to the OsmX family.</text>
</comment>
<feature type="transmembrane region" description="Helical" evidence="8">
    <location>
        <begin position="435"/>
        <end position="456"/>
    </location>
</feature>
<protein>
    <submittedName>
        <fullName evidence="10">Glycine/betaine ABC transporter substrate-binding protein</fullName>
    </submittedName>
</protein>
<dbReference type="Pfam" id="PF04069">
    <property type="entry name" value="OpuAC"/>
    <property type="match status" value="1"/>
</dbReference>
<evidence type="ECO:0000256" key="8">
    <source>
        <dbReference type="RuleBase" id="RU363032"/>
    </source>
</evidence>
<dbReference type="GO" id="GO:0043190">
    <property type="term" value="C:ATP-binding cassette (ABC) transporter complex"/>
    <property type="evidence" value="ECO:0007669"/>
    <property type="project" value="InterPro"/>
</dbReference>
<dbReference type="InterPro" id="IPR051204">
    <property type="entry name" value="ABC_transp_perm/SBD"/>
</dbReference>
<evidence type="ECO:0000313" key="11">
    <source>
        <dbReference type="Proteomes" id="UP000218542"/>
    </source>
</evidence>
<dbReference type="Pfam" id="PF00528">
    <property type="entry name" value="BPD_transp_1"/>
    <property type="match status" value="1"/>
</dbReference>
<dbReference type="Gene3D" id="1.10.3720.10">
    <property type="entry name" value="MetI-like"/>
    <property type="match status" value="1"/>
</dbReference>
<feature type="transmembrane region" description="Helical" evidence="8">
    <location>
        <begin position="468"/>
        <end position="490"/>
    </location>
</feature>
<comment type="similarity">
    <text evidence="7">In the N-terminal section; belongs to the binding-protein-dependent transport system permease family.</text>
</comment>
<name>A0A286TVP6_9BACT</name>
<dbReference type="EMBL" id="BAOS01000004">
    <property type="protein sequence ID" value="GAX59911.1"/>
    <property type="molecule type" value="Genomic_DNA"/>
</dbReference>
<keyword evidence="2 8" id="KW-0813">Transport</keyword>
<evidence type="ECO:0000256" key="1">
    <source>
        <dbReference type="ARBA" id="ARBA00004651"/>
    </source>
</evidence>
<evidence type="ECO:0000256" key="4">
    <source>
        <dbReference type="ARBA" id="ARBA00022989"/>
    </source>
</evidence>
<dbReference type="GO" id="GO:0022857">
    <property type="term" value="F:transmembrane transporter activity"/>
    <property type="evidence" value="ECO:0007669"/>
    <property type="project" value="InterPro"/>
</dbReference>
<dbReference type="InterPro" id="IPR000515">
    <property type="entry name" value="MetI-like"/>
</dbReference>
<dbReference type="CDD" id="cd13607">
    <property type="entry name" value="PBP2_AfProX_like"/>
    <property type="match status" value="1"/>
</dbReference>
<comment type="caution">
    <text evidence="10">The sequence shown here is derived from an EMBL/GenBank/DDBJ whole genome shotgun (WGS) entry which is preliminary data.</text>
</comment>
<reference evidence="11" key="1">
    <citation type="journal article" date="2017" name="Environ. Microbiol. Rep.">
        <title>Genetic Diversity of Marine Anaerobic Ammonium-Oxidizing Bacteria as Revealed by Genomic and Proteomic Analyses of 'Candidatus Scalindua japonica'.</title>
        <authorList>
            <person name="Oshiki M."/>
            <person name="Mizuto K."/>
            <person name="Kimura Z."/>
            <person name="Kindaichi T."/>
            <person name="Satoh H."/>
            <person name="Okabe S."/>
        </authorList>
    </citation>
    <scope>NUCLEOTIDE SEQUENCE [LARGE SCALE GENOMIC DNA]</scope>
    <source>
        <strain evidence="11">husup-a2</strain>
    </source>
</reference>
<sequence length="505" mass="55814">MKTYFIILPLFVCNILSITILPLSVQSSTAEIKIGSKKFTESVILGEIVTHLIKSTGKQPVYMRELGGTRVLWNALKKGEIDIYPEYTGTISEEILAGEGVYSEEEIRQALTKHHIKMTKALGFNNTYAIGMNKEVAEELKIQKISDLRHYPDLKFGFGNEFMDRGDGWPALRKIYNLPQKNVRGLDHDLAYRGLEKGSIQAIDIYSTDARIKYYGLRLLEDDLNHFPMYNAVILYRSDLEKRAPYVVAVLKELQSKINESEMIKMNSRANLEMVSESKIASDFLLEKLSLQTEFFEESAIRRLMRHTGEHLFLVAISLSAAIIISIPLGILSAKLPKLGQIVLGIVGVIQTIPSLAILVFMIPLLGIGGPPAIMALFLYSVLPIVSNTYTGLHDIRPQIRESAEALGLPSVARLRLIELPMVSRSILAGIKTSAVINIGTATLGALIGAGGYGQLILTGIRLDNISLILQGAVPAAILALIAQGCFEALEKFFVPKGLRLKHNE</sequence>
<gene>
    <name evidence="10" type="ORF">SCALIN_C04_0400</name>
</gene>
<evidence type="ECO:0000259" key="9">
    <source>
        <dbReference type="PROSITE" id="PS50928"/>
    </source>
</evidence>
<keyword evidence="5 8" id="KW-0472">Membrane</keyword>
<evidence type="ECO:0000256" key="5">
    <source>
        <dbReference type="ARBA" id="ARBA00023136"/>
    </source>
</evidence>
<evidence type="ECO:0000256" key="2">
    <source>
        <dbReference type="ARBA" id="ARBA00022448"/>
    </source>
</evidence>
<dbReference type="Proteomes" id="UP000218542">
    <property type="component" value="Unassembled WGS sequence"/>
</dbReference>
<feature type="transmembrane region" description="Helical" evidence="8">
    <location>
        <begin position="343"/>
        <end position="367"/>
    </location>
</feature>
<feature type="transmembrane region" description="Helical" evidence="8">
    <location>
        <begin position="373"/>
        <end position="393"/>
    </location>
</feature>